<evidence type="ECO:0000313" key="2">
    <source>
        <dbReference type="EMBL" id="KAJ1203295.1"/>
    </source>
</evidence>
<reference evidence="2" key="1">
    <citation type="journal article" date="2022" name="bioRxiv">
        <title>Sequencing and chromosome-scale assembly of the giantPleurodeles waltlgenome.</title>
        <authorList>
            <person name="Brown T."/>
            <person name="Elewa A."/>
            <person name="Iarovenko S."/>
            <person name="Subramanian E."/>
            <person name="Araus A.J."/>
            <person name="Petzold A."/>
            <person name="Susuki M."/>
            <person name="Suzuki K.-i.T."/>
            <person name="Hayashi T."/>
            <person name="Toyoda A."/>
            <person name="Oliveira C."/>
            <person name="Osipova E."/>
            <person name="Leigh N.D."/>
            <person name="Simon A."/>
            <person name="Yun M.H."/>
        </authorList>
    </citation>
    <scope>NUCLEOTIDE SEQUENCE</scope>
    <source>
        <strain evidence="2">20211129_DDA</strain>
        <tissue evidence="2">Liver</tissue>
    </source>
</reference>
<dbReference type="AlphaFoldDB" id="A0AAV7VTE9"/>
<name>A0AAV7VTE9_PLEWA</name>
<feature type="region of interest" description="Disordered" evidence="1">
    <location>
        <begin position="89"/>
        <end position="140"/>
    </location>
</feature>
<comment type="caution">
    <text evidence="2">The sequence shown here is derived from an EMBL/GenBank/DDBJ whole genome shotgun (WGS) entry which is preliminary data.</text>
</comment>
<sequence length="140" mass="15652">MAAPYLAPNRVPPNLSIIRRYSCPVHLLQLRRRDVTLHVHFFRLRGRDTTDSGSHGRGDHVSLRSPWHWVPLDPPTHSAVRRNQGMILGREGASEERPIAKHSPGTRSSDWAKTRPGIESARGSCLTELPLPDTVLHPGP</sequence>
<keyword evidence="3" id="KW-1185">Reference proteome</keyword>
<feature type="region of interest" description="Disordered" evidence="1">
    <location>
        <begin position="48"/>
        <end position="67"/>
    </location>
</feature>
<proteinExistence type="predicted"/>
<feature type="compositionally biased region" description="Basic and acidic residues" evidence="1">
    <location>
        <begin position="48"/>
        <end position="62"/>
    </location>
</feature>
<accession>A0AAV7VTE9</accession>
<dbReference type="Proteomes" id="UP001066276">
    <property type="component" value="Chromosome 2_1"/>
</dbReference>
<gene>
    <name evidence="2" type="ORF">NDU88_007083</name>
</gene>
<evidence type="ECO:0000256" key="1">
    <source>
        <dbReference type="SAM" id="MobiDB-lite"/>
    </source>
</evidence>
<organism evidence="2 3">
    <name type="scientific">Pleurodeles waltl</name>
    <name type="common">Iberian ribbed newt</name>
    <dbReference type="NCBI Taxonomy" id="8319"/>
    <lineage>
        <taxon>Eukaryota</taxon>
        <taxon>Metazoa</taxon>
        <taxon>Chordata</taxon>
        <taxon>Craniata</taxon>
        <taxon>Vertebrata</taxon>
        <taxon>Euteleostomi</taxon>
        <taxon>Amphibia</taxon>
        <taxon>Batrachia</taxon>
        <taxon>Caudata</taxon>
        <taxon>Salamandroidea</taxon>
        <taxon>Salamandridae</taxon>
        <taxon>Pleurodelinae</taxon>
        <taxon>Pleurodeles</taxon>
    </lineage>
</organism>
<evidence type="ECO:0000313" key="3">
    <source>
        <dbReference type="Proteomes" id="UP001066276"/>
    </source>
</evidence>
<protein>
    <submittedName>
        <fullName evidence="2">Uncharacterized protein</fullName>
    </submittedName>
</protein>
<dbReference type="EMBL" id="JANPWB010000003">
    <property type="protein sequence ID" value="KAJ1203295.1"/>
    <property type="molecule type" value="Genomic_DNA"/>
</dbReference>